<organism evidence="1 2">
    <name type="scientific">Chlorobium phaeobacteroides (strain DSM 266 / SMG 266 / 2430)</name>
    <dbReference type="NCBI Taxonomy" id="290317"/>
    <lineage>
        <taxon>Bacteria</taxon>
        <taxon>Pseudomonadati</taxon>
        <taxon>Chlorobiota</taxon>
        <taxon>Chlorobiia</taxon>
        <taxon>Chlorobiales</taxon>
        <taxon>Chlorobiaceae</taxon>
        <taxon>Chlorobium/Pelodictyon group</taxon>
        <taxon>Chlorobium</taxon>
    </lineage>
</organism>
<dbReference type="OrthoDB" id="9812340at2"/>
<evidence type="ECO:0000313" key="2">
    <source>
        <dbReference type="Proteomes" id="UP000008701"/>
    </source>
</evidence>
<dbReference type="NCBIfam" id="TIGR03831">
    <property type="entry name" value="YgiT_finger"/>
    <property type="match status" value="1"/>
</dbReference>
<dbReference type="KEGG" id="cph:Cpha266_2644"/>
<gene>
    <name evidence="1" type="ordered locus">Cpha266_2644</name>
</gene>
<dbReference type="HOGENOM" id="CLU_174612_4_0_10"/>
<name>A1BJQ1_CHLPD</name>
<protein>
    <recommendedName>
        <fullName evidence="3">Zinc finger, YgiT-type</fullName>
    </recommendedName>
</protein>
<accession>A1BJQ1</accession>
<dbReference type="eggNOG" id="ENOG50332CF">
    <property type="taxonomic scope" value="Bacteria"/>
</dbReference>
<keyword evidence="2" id="KW-1185">Reference proteome</keyword>
<dbReference type="InterPro" id="IPR022453">
    <property type="entry name" value="Znf_MqsA-type"/>
</dbReference>
<dbReference type="STRING" id="290317.Cpha266_2644"/>
<dbReference type="Gene3D" id="3.10.20.860">
    <property type="match status" value="1"/>
</dbReference>
<evidence type="ECO:0000313" key="1">
    <source>
        <dbReference type="EMBL" id="ABL66628.1"/>
    </source>
</evidence>
<dbReference type="AlphaFoldDB" id="A1BJQ1"/>
<dbReference type="CDD" id="cd12870">
    <property type="entry name" value="MqsA"/>
    <property type="match status" value="1"/>
</dbReference>
<sequence length="81" mass="8531">MIGTSTSTCCPLCGGEKISGKTTMTVELGYGLVVVRDVPATLCALCGADWIDDSVAAEIEQIVDEARKKHSQMEVISLKVG</sequence>
<evidence type="ECO:0008006" key="3">
    <source>
        <dbReference type="Google" id="ProtNLM"/>
    </source>
</evidence>
<proteinExistence type="predicted"/>
<dbReference type="EMBL" id="CP000492">
    <property type="protein sequence ID" value="ABL66628.1"/>
    <property type="molecule type" value="Genomic_DNA"/>
</dbReference>
<dbReference type="Proteomes" id="UP000008701">
    <property type="component" value="Chromosome"/>
</dbReference>
<reference evidence="1 2" key="1">
    <citation type="submission" date="2006-12" db="EMBL/GenBank/DDBJ databases">
        <title>Complete sequence of Chlorobium phaeobacteroides DSM 266.</title>
        <authorList>
            <consortium name="US DOE Joint Genome Institute"/>
            <person name="Copeland A."/>
            <person name="Lucas S."/>
            <person name="Lapidus A."/>
            <person name="Barry K."/>
            <person name="Detter J.C."/>
            <person name="Glavina del Rio T."/>
            <person name="Hammon N."/>
            <person name="Israni S."/>
            <person name="Pitluck S."/>
            <person name="Goltsman E."/>
            <person name="Schmutz J."/>
            <person name="Larimer F."/>
            <person name="Land M."/>
            <person name="Hauser L."/>
            <person name="Mikhailova N."/>
            <person name="Li T."/>
            <person name="Overmann J."/>
            <person name="Bryant D.A."/>
            <person name="Richardson P."/>
        </authorList>
    </citation>
    <scope>NUCLEOTIDE SEQUENCE [LARGE SCALE GENOMIC DNA]</scope>
    <source>
        <strain evidence="1 2">DSM 266</strain>
    </source>
</reference>
<dbReference type="RefSeq" id="WP_015961159.1">
    <property type="nucleotide sequence ID" value="NC_008639.1"/>
</dbReference>